<accession>A0A9D4C2Y5</accession>
<dbReference type="EMBL" id="JAIWYP010000013">
    <property type="protein sequence ID" value="KAH3716129.1"/>
    <property type="molecule type" value="Genomic_DNA"/>
</dbReference>
<keyword evidence="3" id="KW-1185">Reference proteome</keyword>
<reference evidence="2" key="1">
    <citation type="journal article" date="2019" name="bioRxiv">
        <title>The Genome of the Zebra Mussel, Dreissena polymorpha: A Resource for Invasive Species Research.</title>
        <authorList>
            <person name="McCartney M.A."/>
            <person name="Auch B."/>
            <person name="Kono T."/>
            <person name="Mallez S."/>
            <person name="Zhang Y."/>
            <person name="Obille A."/>
            <person name="Becker A."/>
            <person name="Abrahante J.E."/>
            <person name="Garbe J."/>
            <person name="Badalamenti J.P."/>
            <person name="Herman A."/>
            <person name="Mangelson H."/>
            <person name="Liachko I."/>
            <person name="Sullivan S."/>
            <person name="Sone E.D."/>
            <person name="Koren S."/>
            <person name="Silverstein K.A.T."/>
            <person name="Beckman K.B."/>
            <person name="Gohl D.M."/>
        </authorList>
    </citation>
    <scope>NUCLEOTIDE SEQUENCE</scope>
    <source>
        <strain evidence="2">Duluth1</strain>
        <tissue evidence="2">Whole animal</tissue>
    </source>
</reference>
<name>A0A9D4C2Y5_DREPO</name>
<gene>
    <name evidence="2" type="ORF">DPMN_058847</name>
</gene>
<reference evidence="2" key="2">
    <citation type="submission" date="2020-11" db="EMBL/GenBank/DDBJ databases">
        <authorList>
            <person name="McCartney M.A."/>
            <person name="Auch B."/>
            <person name="Kono T."/>
            <person name="Mallez S."/>
            <person name="Becker A."/>
            <person name="Gohl D.M."/>
            <person name="Silverstein K.A.T."/>
            <person name="Koren S."/>
            <person name="Bechman K.B."/>
            <person name="Herman A."/>
            <person name="Abrahante J.E."/>
            <person name="Garbe J."/>
        </authorList>
    </citation>
    <scope>NUCLEOTIDE SEQUENCE</scope>
    <source>
        <strain evidence="2">Duluth1</strain>
        <tissue evidence="2">Whole animal</tissue>
    </source>
</reference>
<evidence type="ECO:0000313" key="3">
    <source>
        <dbReference type="Proteomes" id="UP000828390"/>
    </source>
</evidence>
<sequence>MKIPRVYHRNGADGNDNAGEDGYNDNDVDFLDNKVRIGAVANHNDEIDAGPD</sequence>
<evidence type="ECO:0000256" key="1">
    <source>
        <dbReference type="SAM" id="MobiDB-lite"/>
    </source>
</evidence>
<proteinExistence type="predicted"/>
<feature type="region of interest" description="Disordered" evidence="1">
    <location>
        <begin position="1"/>
        <end position="25"/>
    </location>
</feature>
<comment type="caution">
    <text evidence="2">The sequence shown here is derived from an EMBL/GenBank/DDBJ whole genome shotgun (WGS) entry which is preliminary data.</text>
</comment>
<organism evidence="2 3">
    <name type="scientific">Dreissena polymorpha</name>
    <name type="common">Zebra mussel</name>
    <name type="synonym">Mytilus polymorpha</name>
    <dbReference type="NCBI Taxonomy" id="45954"/>
    <lineage>
        <taxon>Eukaryota</taxon>
        <taxon>Metazoa</taxon>
        <taxon>Spiralia</taxon>
        <taxon>Lophotrochozoa</taxon>
        <taxon>Mollusca</taxon>
        <taxon>Bivalvia</taxon>
        <taxon>Autobranchia</taxon>
        <taxon>Heteroconchia</taxon>
        <taxon>Euheterodonta</taxon>
        <taxon>Imparidentia</taxon>
        <taxon>Neoheterodontei</taxon>
        <taxon>Myida</taxon>
        <taxon>Dreissenoidea</taxon>
        <taxon>Dreissenidae</taxon>
        <taxon>Dreissena</taxon>
    </lineage>
</organism>
<dbReference type="AlphaFoldDB" id="A0A9D4C2Y5"/>
<protein>
    <submittedName>
        <fullName evidence="2">Uncharacterized protein</fullName>
    </submittedName>
</protein>
<dbReference type="Proteomes" id="UP000828390">
    <property type="component" value="Unassembled WGS sequence"/>
</dbReference>
<evidence type="ECO:0000313" key="2">
    <source>
        <dbReference type="EMBL" id="KAH3716129.1"/>
    </source>
</evidence>